<sequence>AAVYLLVLRRKQSATSPGQKQLPPDQPRAQAAGSPELVAPATRVLLEELDLDEVLEAMLPGMISTAEISKLAEILDCLLCTAQELRKPEWRMARIEPLSDMGQRLL</sequence>
<proteinExistence type="predicted"/>
<gene>
    <name evidence="2" type="ORF">PGLA2088_LOCUS44052</name>
</gene>
<evidence type="ECO:0000313" key="3">
    <source>
        <dbReference type="Proteomes" id="UP000626109"/>
    </source>
</evidence>
<dbReference type="AlphaFoldDB" id="A0A813LB03"/>
<feature type="non-terminal residue" evidence="2">
    <location>
        <position position="1"/>
    </location>
</feature>
<accession>A0A813LB03</accession>
<dbReference type="Proteomes" id="UP000626109">
    <property type="component" value="Unassembled WGS sequence"/>
</dbReference>
<protein>
    <submittedName>
        <fullName evidence="2">Uncharacterized protein</fullName>
    </submittedName>
</protein>
<reference evidence="2" key="1">
    <citation type="submission" date="2021-02" db="EMBL/GenBank/DDBJ databases">
        <authorList>
            <person name="Dougan E. K."/>
            <person name="Rhodes N."/>
            <person name="Thang M."/>
            <person name="Chan C."/>
        </authorList>
    </citation>
    <scope>NUCLEOTIDE SEQUENCE</scope>
</reference>
<feature type="non-terminal residue" evidence="2">
    <location>
        <position position="106"/>
    </location>
</feature>
<evidence type="ECO:0000256" key="1">
    <source>
        <dbReference type="SAM" id="MobiDB-lite"/>
    </source>
</evidence>
<dbReference type="EMBL" id="CAJNNW010035037">
    <property type="protein sequence ID" value="CAE8725271.1"/>
    <property type="molecule type" value="Genomic_DNA"/>
</dbReference>
<feature type="region of interest" description="Disordered" evidence="1">
    <location>
        <begin position="14"/>
        <end position="35"/>
    </location>
</feature>
<evidence type="ECO:0000313" key="2">
    <source>
        <dbReference type="EMBL" id="CAE8725271.1"/>
    </source>
</evidence>
<comment type="caution">
    <text evidence="2">The sequence shown here is derived from an EMBL/GenBank/DDBJ whole genome shotgun (WGS) entry which is preliminary data.</text>
</comment>
<name>A0A813LB03_POLGL</name>
<organism evidence="2 3">
    <name type="scientific">Polarella glacialis</name>
    <name type="common">Dinoflagellate</name>
    <dbReference type="NCBI Taxonomy" id="89957"/>
    <lineage>
        <taxon>Eukaryota</taxon>
        <taxon>Sar</taxon>
        <taxon>Alveolata</taxon>
        <taxon>Dinophyceae</taxon>
        <taxon>Suessiales</taxon>
        <taxon>Suessiaceae</taxon>
        <taxon>Polarella</taxon>
    </lineage>
</organism>